<dbReference type="InterPro" id="IPR001353">
    <property type="entry name" value="Proteasome_sua/b"/>
</dbReference>
<evidence type="ECO:0000313" key="11">
    <source>
        <dbReference type="EMBL" id="NKY99268.1"/>
    </source>
</evidence>
<evidence type="ECO:0000256" key="1">
    <source>
        <dbReference type="ARBA" id="ARBA00001198"/>
    </source>
</evidence>
<dbReference type="HAMAP" id="MF_02113_B">
    <property type="entry name" value="Proteasome_B_B"/>
    <property type="match status" value="1"/>
</dbReference>
<keyword evidence="5 9" id="KW-0378">Hydrolase</keyword>
<keyword evidence="3 9" id="KW-0645">Protease</keyword>
<evidence type="ECO:0000313" key="12">
    <source>
        <dbReference type="Proteomes" id="UP000553209"/>
    </source>
</evidence>
<comment type="similarity">
    <text evidence="9">Belongs to the peptidase T1B family.</text>
</comment>
<dbReference type="EMBL" id="JAAXPG010000015">
    <property type="protein sequence ID" value="NKY99268.1"/>
    <property type="molecule type" value="Genomic_DNA"/>
</dbReference>
<evidence type="ECO:0000256" key="10">
    <source>
        <dbReference type="NCBIfam" id="TIGR03690"/>
    </source>
</evidence>
<dbReference type="InterPro" id="IPR029055">
    <property type="entry name" value="Ntn_hydrolases_N"/>
</dbReference>
<dbReference type="Proteomes" id="UP000553209">
    <property type="component" value="Unassembled WGS sequence"/>
</dbReference>
<sequence length="280" mass="29865">MFEGFEGGRLPAAFMSAGTSSFTEFLSSVRPEMLPGHKLPPGGGTEHLTPDATTIVALTFPGGVLLAGDRRATQGNVIANRDMEKVFRTDEFSAVAIAGSAGFGIELARLYQVELEHYEKMEGRSLSLEGKANKLAQMVRGNLGLAMQGFVVVPLLVGYDENTGQGRVFSYDATGGRYEEQRYHSIGSGSVFARGSIKKLYREDLDQTGAARVALEALYDAADDDSATGGPDLHRKIFPLVDVVTADGHRRLPAEDVARLATEVVQGRAADPDGPTATLG</sequence>
<evidence type="ECO:0000256" key="2">
    <source>
        <dbReference type="ARBA" id="ARBA00022490"/>
    </source>
</evidence>
<dbReference type="GO" id="GO:0019774">
    <property type="term" value="C:proteasome core complex, beta-subunit complex"/>
    <property type="evidence" value="ECO:0007669"/>
    <property type="project" value="UniProtKB-UniRule"/>
</dbReference>
<dbReference type="GO" id="GO:0004298">
    <property type="term" value="F:threonine-type endopeptidase activity"/>
    <property type="evidence" value="ECO:0007669"/>
    <property type="project" value="UniProtKB-UniRule"/>
</dbReference>
<keyword evidence="12" id="KW-1185">Reference proteome</keyword>
<comment type="activity regulation">
    <text evidence="9">The formation of the proteasomal ATPase ARC-20S proteasome complex, likely via the docking of the C-termini of ARC into the intersubunit pockets in the alpha-rings, may trigger opening of the gate for substrate entry. Interconversion between the open-gate and close-gate conformations leads to a dynamic regulation of the 20S proteasome proteolysis activity.</text>
</comment>
<evidence type="ECO:0000256" key="9">
    <source>
        <dbReference type="HAMAP-Rule" id="MF_02113"/>
    </source>
</evidence>
<name>A0A7X6MGK4_9ACTN</name>
<organism evidence="11 12">
    <name type="scientific">Nocardiopsis alborubida</name>
    <dbReference type="NCBI Taxonomy" id="146802"/>
    <lineage>
        <taxon>Bacteria</taxon>
        <taxon>Bacillati</taxon>
        <taxon>Actinomycetota</taxon>
        <taxon>Actinomycetes</taxon>
        <taxon>Streptosporangiales</taxon>
        <taxon>Nocardiopsidaceae</taxon>
        <taxon>Nocardiopsis</taxon>
    </lineage>
</organism>
<accession>A0A7X6MGK4</accession>
<dbReference type="PANTHER" id="PTHR32194">
    <property type="entry name" value="METALLOPROTEASE TLDD"/>
    <property type="match status" value="1"/>
</dbReference>
<comment type="function">
    <text evidence="9">Component of the proteasome core, a large protease complex with broad specificity involved in protein degradation.</text>
</comment>
<feature type="propeptide" id="PRO_5031638716" description="Removed in mature form; by autocatalysis" evidence="9">
    <location>
        <begin position="1"/>
        <end position="52"/>
    </location>
</feature>
<gene>
    <name evidence="9 11" type="primary">prcB</name>
    <name evidence="11" type="ORF">HGB44_16585</name>
</gene>
<keyword evidence="4 9" id="KW-0888">Threonine protease</keyword>
<dbReference type="AlphaFoldDB" id="A0A7X6MGK4"/>
<evidence type="ECO:0000256" key="7">
    <source>
        <dbReference type="ARBA" id="ARBA00022942"/>
    </source>
</evidence>
<feature type="active site" description="Nucleophile" evidence="9">
    <location>
        <position position="53"/>
    </location>
</feature>
<evidence type="ECO:0000256" key="8">
    <source>
        <dbReference type="ARBA" id="ARBA00023145"/>
    </source>
</evidence>
<dbReference type="GO" id="GO:0005737">
    <property type="term" value="C:cytoplasm"/>
    <property type="evidence" value="ECO:0007669"/>
    <property type="project" value="UniProtKB-SubCell"/>
</dbReference>
<evidence type="ECO:0000256" key="4">
    <source>
        <dbReference type="ARBA" id="ARBA00022698"/>
    </source>
</evidence>
<dbReference type="PANTHER" id="PTHR32194:SF0">
    <property type="entry name" value="ATP-DEPENDENT PROTEASE SUBUNIT HSLV"/>
    <property type="match status" value="1"/>
</dbReference>
<evidence type="ECO:0000256" key="6">
    <source>
        <dbReference type="ARBA" id="ARBA00022813"/>
    </source>
</evidence>
<evidence type="ECO:0000256" key="5">
    <source>
        <dbReference type="ARBA" id="ARBA00022801"/>
    </source>
</evidence>
<dbReference type="NCBIfam" id="TIGR03690">
    <property type="entry name" value="20S_bact_beta"/>
    <property type="match status" value="1"/>
</dbReference>
<protein>
    <recommendedName>
        <fullName evidence="9 10">Proteasome subunit beta</fullName>
        <ecNumber evidence="9 10">3.4.25.1</ecNumber>
    </recommendedName>
    <alternativeName>
        <fullName evidence="9">20S proteasome beta subunit</fullName>
    </alternativeName>
    <alternativeName>
        <fullName evidence="9">Proteasome core protein PrcB</fullName>
    </alternativeName>
</protein>
<dbReference type="RefSeq" id="WP_017564830.1">
    <property type="nucleotide sequence ID" value="NZ_JAAXPG010000015.1"/>
</dbReference>
<dbReference type="InterPro" id="IPR022483">
    <property type="entry name" value="PSB_actinobac"/>
</dbReference>
<comment type="catalytic activity">
    <reaction evidence="1 9">
        <text>Cleavage of peptide bonds with very broad specificity.</text>
        <dbReference type="EC" id="3.4.25.1"/>
    </reaction>
</comment>
<comment type="subunit">
    <text evidence="9">The 20S proteasome core is composed of 14 alpha and 14 beta subunits that assemble into four stacked heptameric rings, resulting in a barrel-shaped structure. The two inner rings, each composed of seven catalytic beta subunits, are sandwiched by two outer rings, each composed of seven alpha subunits. The catalytic chamber with the active sites is on the inside of the barrel. Has a gated structure, the ends of the cylinder being occluded by the N-termini of the alpha-subunits. Is capped by the proteasome-associated ATPase, ARC.</text>
</comment>
<keyword evidence="7 9" id="KW-0647">Proteasome</keyword>
<proteinExistence type="inferred from homology"/>
<dbReference type="CDD" id="cd01906">
    <property type="entry name" value="proteasome_protease_HslV"/>
    <property type="match status" value="1"/>
</dbReference>
<dbReference type="Pfam" id="PF00227">
    <property type="entry name" value="Proteasome"/>
    <property type="match status" value="1"/>
</dbReference>
<dbReference type="GO" id="GO:0010498">
    <property type="term" value="P:proteasomal protein catabolic process"/>
    <property type="evidence" value="ECO:0007669"/>
    <property type="project" value="UniProtKB-UniRule"/>
</dbReference>
<feature type="chain" id="PRO_5031638715" description="Proteasome subunit beta" evidence="9">
    <location>
        <begin position="53"/>
        <end position="280"/>
    </location>
</feature>
<reference evidence="11 12" key="1">
    <citation type="submission" date="2020-04" db="EMBL/GenBank/DDBJ databases">
        <title>MicrobeNet Type strains.</title>
        <authorList>
            <person name="Nicholson A.C."/>
        </authorList>
    </citation>
    <scope>NUCLEOTIDE SEQUENCE [LARGE SCALE GENOMIC DNA]</scope>
    <source>
        <strain evidence="11 12">ATCC 23612</strain>
    </source>
</reference>
<keyword evidence="8 9" id="KW-0865">Zymogen</keyword>
<dbReference type="UniPathway" id="UPA00997"/>
<evidence type="ECO:0000256" key="3">
    <source>
        <dbReference type="ARBA" id="ARBA00022670"/>
    </source>
</evidence>
<keyword evidence="6 9" id="KW-0068">Autocatalytic cleavage</keyword>
<dbReference type="InterPro" id="IPR023333">
    <property type="entry name" value="Proteasome_suB-type"/>
</dbReference>
<comment type="caution">
    <text evidence="11">The sequence shown here is derived from an EMBL/GenBank/DDBJ whole genome shotgun (WGS) entry which is preliminary data.</text>
</comment>
<dbReference type="GO" id="GO:0019941">
    <property type="term" value="P:modification-dependent protein catabolic process"/>
    <property type="evidence" value="ECO:0007669"/>
    <property type="project" value="UniProtKB-UniRule"/>
</dbReference>
<dbReference type="PROSITE" id="PS51476">
    <property type="entry name" value="PROTEASOME_BETA_2"/>
    <property type="match status" value="1"/>
</dbReference>
<comment type="subcellular location">
    <subcellularLocation>
        <location evidence="9">Cytoplasm</location>
    </subcellularLocation>
</comment>
<dbReference type="Gene3D" id="3.60.20.10">
    <property type="entry name" value="Glutamine Phosphoribosylpyrophosphate, subunit 1, domain 1"/>
    <property type="match status" value="1"/>
</dbReference>
<keyword evidence="2 9" id="KW-0963">Cytoplasm</keyword>
<comment type="pathway">
    <text evidence="9">Protein degradation; proteasomal Pup-dependent pathway.</text>
</comment>
<dbReference type="SUPFAM" id="SSF56235">
    <property type="entry name" value="N-terminal nucleophile aminohydrolases (Ntn hydrolases)"/>
    <property type="match status" value="1"/>
</dbReference>
<dbReference type="EC" id="3.4.25.1" evidence="9 10"/>